<dbReference type="PROSITE" id="PS00107">
    <property type="entry name" value="PROTEIN_KINASE_ATP"/>
    <property type="match status" value="1"/>
</dbReference>
<dbReference type="InterPro" id="IPR019734">
    <property type="entry name" value="TPR_rpt"/>
</dbReference>
<evidence type="ECO:0000313" key="11">
    <source>
        <dbReference type="Proteomes" id="UP000319836"/>
    </source>
</evidence>
<keyword evidence="3" id="KW-0808">Transferase</keyword>
<dbReference type="Gene3D" id="1.10.510.10">
    <property type="entry name" value="Transferase(Phosphotransferase) domain 1"/>
    <property type="match status" value="1"/>
</dbReference>
<evidence type="ECO:0000256" key="3">
    <source>
        <dbReference type="ARBA" id="ARBA00022679"/>
    </source>
</evidence>
<dbReference type="Pfam" id="PF13181">
    <property type="entry name" value="TPR_8"/>
    <property type="match status" value="1"/>
</dbReference>
<dbReference type="SUPFAM" id="SSF48452">
    <property type="entry name" value="TPR-like"/>
    <property type="match status" value="1"/>
</dbReference>
<protein>
    <recommendedName>
        <fullName evidence="1">non-specific serine/threonine protein kinase</fullName>
        <ecNumber evidence="1">2.7.11.1</ecNumber>
    </recommendedName>
</protein>
<dbReference type="InterPro" id="IPR017441">
    <property type="entry name" value="Protein_kinase_ATP_BS"/>
</dbReference>
<dbReference type="PANTHER" id="PTHR43289">
    <property type="entry name" value="MITOGEN-ACTIVATED PROTEIN KINASE KINASE KINASE 20-RELATED"/>
    <property type="match status" value="1"/>
</dbReference>
<dbReference type="FunFam" id="1.10.510.10:FF:000021">
    <property type="entry name" value="Serine/threonine protein kinase"/>
    <property type="match status" value="1"/>
</dbReference>
<sequence length="695" mass="76306">MIGSSLGRYQILDRLGEGGMGIVYRALDERLEREVAIKVLRPDALGAQTARQRFRHEARALSRLNHPGIATLFDFDSQNGTDFLVLEFVPGQTLASVLEHGALPEARARTIALGIAEALEAAHELGVVHRDLKPGNVMITPRGRVKVLDFGLARLTGGADPPSWSATTSGDLVGTLPYMAPEQVTNGAVDPRTDLYALGVVLYEMISGERAVSGDSLAAIVFRIVHESPAPLERIKPGVSLEMSRVVARCLEKEPDRRFAGASLIVRALQEAGREPNATSAPSPAGAAAASARADATSIRSLAVLPLENRSGDPEQEFFVDGMTDALIADLAKIGALRVISRTSAMRFKGTRKPLPDVARELKVDAIVEGSALRAGDRVRITVQLIEGSTDRSLWSQSYERDLRNVLELQGEVARAIAAEIKIHLTPEQQSRLTQRAPVDAAAHLSYLRGRSEWHRYTDESLRASLRLFQEAIAADPQFALAWAGLADTYFAMANTNLIPPREGYPKAREAALRGLAIDDSRLDWDWPRAEQEFLRALELNPSYAYGRGRYAILLSGLGRHAEAISEAERALELDPQSLLLHTSVGDVMFYAREYERSMVYYRRCLELDPGFEAAHTDLARSLEHLGRYDEALAEFLVAQLQRDGKPAPSPGLAVYYARARRREDAERVIAELTSMARDRFVSPWGLASYYAVAG</sequence>
<proteinExistence type="predicted"/>
<dbReference type="PROSITE" id="PS00108">
    <property type="entry name" value="PROTEIN_KINASE_ST"/>
    <property type="match status" value="1"/>
</dbReference>
<dbReference type="InterPro" id="IPR011009">
    <property type="entry name" value="Kinase-like_dom_sf"/>
</dbReference>
<dbReference type="Proteomes" id="UP000319836">
    <property type="component" value="Unassembled WGS sequence"/>
</dbReference>
<dbReference type="InterPro" id="IPR011990">
    <property type="entry name" value="TPR-like_helical_dom_sf"/>
</dbReference>
<dbReference type="PROSITE" id="PS50011">
    <property type="entry name" value="PROTEIN_KINASE_DOM"/>
    <property type="match status" value="1"/>
</dbReference>
<dbReference type="EMBL" id="VBPA01000118">
    <property type="protein sequence ID" value="TMQ71544.1"/>
    <property type="molecule type" value="Genomic_DNA"/>
</dbReference>
<dbReference type="CDD" id="cd14014">
    <property type="entry name" value="STKc_PknB_like"/>
    <property type="match status" value="1"/>
</dbReference>
<dbReference type="InterPro" id="IPR008271">
    <property type="entry name" value="Ser/Thr_kinase_AS"/>
</dbReference>
<feature type="domain" description="Protein kinase" evidence="9">
    <location>
        <begin position="9"/>
        <end position="270"/>
    </location>
</feature>
<comment type="caution">
    <text evidence="10">The sequence shown here is derived from an EMBL/GenBank/DDBJ whole genome shotgun (WGS) entry which is preliminary data.</text>
</comment>
<keyword evidence="2" id="KW-0723">Serine/threonine-protein kinase</keyword>
<feature type="repeat" description="TPR" evidence="7">
    <location>
        <begin position="579"/>
        <end position="612"/>
    </location>
</feature>
<keyword evidence="5" id="KW-0418">Kinase</keyword>
<evidence type="ECO:0000256" key="4">
    <source>
        <dbReference type="ARBA" id="ARBA00022741"/>
    </source>
</evidence>
<dbReference type="Pfam" id="PF00069">
    <property type="entry name" value="Pkinase"/>
    <property type="match status" value="1"/>
</dbReference>
<evidence type="ECO:0000313" key="10">
    <source>
        <dbReference type="EMBL" id="TMQ71544.1"/>
    </source>
</evidence>
<dbReference type="GO" id="GO:0004674">
    <property type="term" value="F:protein serine/threonine kinase activity"/>
    <property type="evidence" value="ECO:0007669"/>
    <property type="project" value="UniProtKB-KW"/>
</dbReference>
<dbReference type="Gene3D" id="1.25.40.10">
    <property type="entry name" value="Tetratricopeptide repeat domain"/>
    <property type="match status" value="2"/>
</dbReference>
<dbReference type="GO" id="GO:0005524">
    <property type="term" value="F:ATP binding"/>
    <property type="evidence" value="ECO:0007669"/>
    <property type="project" value="UniProtKB-UniRule"/>
</dbReference>
<dbReference type="PROSITE" id="PS50005">
    <property type="entry name" value="TPR"/>
    <property type="match status" value="1"/>
</dbReference>
<dbReference type="EC" id="2.7.11.1" evidence="1"/>
<evidence type="ECO:0000256" key="5">
    <source>
        <dbReference type="ARBA" id="ARBA00022777"/>
    </source>
</evidence>
<keyword evidence="4 8" id="KW-0547">Nucleotide-binding</keyword>
<dbReference type="SMART" id="SM00028">
    <property type="entry name" value="TPR"/>
    <property type="match status" value="3"/>
</dbReference>
<evidence type="ECO:0000256" key="1">
    <source>
        <dbReference type="ARBA" id="ARBA00012513"/>
    </source>
</evidence>
<gene>
    <name evidence="10" type="ORF">E6K80_05295</name>
</gene>
<dbReference type="Gene3D" id="3.30.200.20">
    <property type="entry name" value="Phosphorylase Kinase, domain 1"/>
    <property type="match status" value="1"/>
</dbReference>
<dbReference type="AlphaFoldDB" id="A0A538U6M0"/>
<evidence type="ECO:0000256" key="6">
    <source>
        <dbReference type="ARBA" id="ARBA00022840"/>
    </source>
</evidence>
<feature type="non-terminal residue" evidence="10">
    <location>
        <position position="695"/>
    </location>
</feature>
<dbReference type="SUPFAM" id="SSF56112">
    <property type="entry name" value="Protein kinase-like (PK-like)"/>
    <property type="match status" value="1"/>
</dbReference>
<dbReference type="SMART" id="SM00220">
    <property type="entry name" value="S_TKc"/>
    <property type="match status" value="1"/>
</dbReference>
<reference evidence="10 11" key="1">
    <citation type="journal article" date="2019" name="Nat. Microbiol.">
        <title>Mediterranean grassland soil C-N compound turnover is dependent on rainfall and depth, and is mediated by genomically divergent microorganisms.</title>
        <authorList>
            <person name="Diamond S."/>
            <person name="Andeer P.F."/>
            <person name="Li Z."/>
            <person name="Crits-Christoph A."/>
            <person name="Burstein D."/>
            <person name="Anantharaman K."/>
            <person name="Lane K.R."/>
            <person name="Thomas B.C."/>
            <person name="Pan C."/>
            <person name="Northen T.R."/>
            <person name="Banfield J.F."/>
        </authorList>
    </citation>
    <scope>NUCLEOTIDE SEQUENCE [LARGE SCALE GENOMIC DNA]</scope>
    <source>
        <strain evidence="10">WS_10</strain>
    </source>
</reference>
<dbReference type="InterPro" id="IPR000719">
    <property type="entry name" value="Prot_kinase_dom"/>
</dbReference>
<feature type="binding site" evidence="8">
    <location>
        <position position="38"/>
    </location>
    <ligand>
        <name>ATP</name>
        <dbReference type="ChEBI" id="CHEBI:30616"/>
    </ligand>
</feature>
<evidence type="ECO:0000256" key="8">
    <source>
        <dbReference type="PROSITE-ProRule" id="PRU10141"/>
    </source>
</evidence>
<dbReference type="Pfam" id="PF14559">
    <property type="entry name" value="TPR_19"/>
    <property type="match status" value="1"/>
</dbReference>
<dbReference type="Gene3D" id="3.40.50.10610">
    <property type="entry name" value="ABC-type transport auxiliary lipoprotein component"/>
    <property type="match status" value="1"/>
</dbReference>
<accession>A0A538U6M0</accession>
<keyword evidence="7" id="KW-0802">TPR repeat</keyword>
<keyword evidence="6 8" id="KW-0067">ATP-binding</keyword>
<evidence type="ECO:0000256" key="7">
    <source>
        <dbReference type="PROSITE-ProRule" id="PRU00339"/>
    </source>
</evidence>
<evidence type="ECO:0000259" key="9">
    <source>
        <dbReference type="PROSITE" id="PS50011"/>
    </source>
</evidence>
<dbReference type="PANTHER" id="PTHR43289:SF6">
    <property type="entry name" value="SERINE_THREONINE-PROTEIN KINASE NEKL-3"/>
    <property type="match status" value="1"/>
</dbReference>
<evidence type="ECO:0000256" key="2">
    <source>
        <dbReference type="ARBA" id="ARBA00022527"/>
    </source>
</evidence>
<organism evidence="10 11">
    <name type="scientific">Eiseniibacteriota bacterium</name>
    <dbReference type="NCBI Taxonomy" id="2212470"/>
    <lineage>
        <taxon>Bacteria</taxon>
        <taxon>Candidatus Eiseniibacteriota</taxon>
    </lineage>
</organism>
<name>A0A538U6M0_UNCEI</name>